<accession>A0ABR4YI92</accession>
<dbReference type="EMBL" id="JRGF01000007">
    <property type="protein sequence ID" value="KHE41985.1"/>
    <property type="molecule type" value="Genomic_DNA"/>
</dbReference>
<comment type="caution">
    <text evidence="3">The sequence shown here is derived from an EMBL/GenBank/DDBJ whole genome shotgun (WGS) entry which is preliminary data.</text>
</comment>
<protein>
    <recommendedName>
        <fullName evidence="2">Serine aminopeptidase S33 domain-containing protein</fullName>
    </recommendedName>
</protein>
<evidence type="ECO:0000256" key="1">
    <source>
        <dbReference type="SAM" id="SignalP"/>
    </source>
</evidence>
<evidence type="ECO:0000259" key="2">
    <source>
        <dbReference type="Pfam" id="PF12146"/>
    </source>
</evidence>
<feature type="chain" id="PRO_5046580432" description="Serine aminopeptidase S33 domain-containing protein" evidence="1">
    <location>
        <begin position="21"/>
        <end position="454"/>
    </location>
</feature>
<dbReference type="PANTHER" id="PTHR43265:SF1">
    <property type="entry name" value="ESTERASE ESTD"/>
    <property type="match status" value="1"/>
</dbReference>
<dbReference type="PANTHER" id="PTHR43265">
    <property type="entry name" value="ESTERASE ESTD"/>
    <property type="match status" value="1"/>
</dbReference>
<keyword evidence="1" id="KW-0732">Signal</keyword>
<gene>
    <name evidence="3" type="ORF">LG35_07025</name>
</gene>
<dbReference type="Proteomes" id="UP000030889">
    <property type="component" value="Unassembled WGS sequence"/>
</dbReference>
<sequence>MKRLLLPLLAITLAFAPARGQDITGDWYGTLEIGPQKLALVFHISENEGRYATVMDSPDQHAEGLETSSTVFDGTTLTVRAAALGMTYEGAFAADTLKGTFRQGGLALPLTFTRHKVERARPQSPRPPFPYTAKEVAFDNSAAGITLAGTLTLPAGEGPFPAVVLVTGSGAQNRDEELLGHKPFLVLADWLTRNGIAVLRYDDRGTAASEGDYASATLQDFASDAASALRWLAARPETAATGIIGHSEGGIIAYMLAGGGEAPDFIVSMAGPAVKGTEFMREQRRLITERMGLPESAFRQNEQMVEYMIEVTDRYPYDYVETHLDSLAATVLPAFMRNDTLAVNQIKTGLLQSAVPEMVSLRRYDPAADLARITCPVLALVGEKDVQVPPSVVELPLREGINPAADLTVKVYPDLNHLFQHAGTGLPAEYGEIEETLSPEVLADIAAWIKQVAE</sequence>
<dbReference type="SUPFAM" id="SSF53474">
    <property type="entry name" value="alpha/beta-Hydrolases"/>
    <property type="match status" value="1"/>
</dbReference>
<feature type="domain" description="Serine aminopeptidase S33" evidence="2">
    <location>
        <begin position="187"/>
        <end position="418"/>
    </location>
</feature>
<evidence type="ECO:0000313" key="3">
    <source>
        <dbReference type="EMBL" id="KHE41985.1"/>
    </source>
</evidence>
<keyword evidence="4" id="KW-1185">Reference proteome</keyword>
<feature type="signal peptide" evidence="1">
    <location>
        <begin position="1"/>
        <end position="20"/>
    </location>
</feature>
<name>A0ABR4YI92_9BACT</name>
<dbReference type="Pfam" id="PF12146">
    <property type="entry name" value="Hydrolase_4"/>
    <property type="match status" value="1"/>
</dbReference>
<dbReference type="InterPro" id="IPR022742">
    <property type="entry name" value="Hydrolase_4"/>
</dbReference>
<evidence type="ECO:0000313" key="4">
    <source>
        <dbReference type="Proteomes" id="UP000030889"/>
    </source>
</evidence>
<dbReference type="RefSeq" id="WP_035473463.1">
    <property type="nucleotide sequence ID" value="NZ_JRGF01000007.1"/>
</dbReference>
<dbReference type="InterPro" id="IPR053145">
    <property type="entry name" value="AB_hydrolase_Est10"/>
</dbReference>
<dbReference type="InterPro" id="IPR029058">
    <property type="entry name" value="AB_hydrolase_fold"/>
</dbReference>
<proteinExistence type="predicted"/>
<organism evidence="3 4">
    <name type="scientific">Alistipes inops</name>
    <dbReference type="NCBI Taxonomy" id="1501391"/>
    <lineage>
        <taxon>Bacteria</taxon>
        <taxon>Pseudomonadati</taxon>
        <taxon>Bacteroidota</taxon>
        <taxon>Bacteroidia</taxon>
        <taxon>Bacteroidales</taxon>
        <taxon>Rikenellaceae</taxon>
        <taxon>Alistipes</taxon>
    </lineage>
</organism>
<dbReference type="Gene3D" id="3.40.50.1820">
    <property type="entry name" value="alpha/beta hydrolase"/>
    <property type="match status" value="1"/>
</dbReference>
<reference evidence="3 4" key="1">
    <citation type="submission" date="2014-09" db="EMBL/GenBank/DDBJ databases">
        <title>Alistipes sp. 627, sp. nov., a novel member of the family Rikenellaceae isolated from human faeces.</title>
        <authorList>
            <person name="Shkoporov A.N."/>
            <person name="Chaplin A.V."/>
            <person name="Motuzova O.V."/>
            <person name="Kafarskaia L.I."/>
            <person name="Khokhlova E.V."/>
            <person name="Efimov B.A."/>
        </authorList>
    </citation>
    <scope>NUCLEOTIDE SEQUENCE [LARGE SCALE GENOMIC DNA]</scope>
    <source>
        <strain evidence="3 4">627</strain>
    </source>
</reference>